<dbReference type="SUPFAM" id="SSF50494">
    <property type="entry name" value="Trypsin-like serine proteases"/>
    <property type="match status" value="1"/>
</dbReference>
<dbReference type="PANTHER" id="PTHR24260">
    <property type="match status" value="1"/>
</dbReference>
<organism evidence="4 5">
    <name type="scientific">Coccomyxa viridis</name>
    <dbReference type="NCBI Taxonomy" id="1274662"/>
    <lineage>
        <taxon>Eukaryota</taxon>
        <taxon>Viridiplantae</taxon>
        <taxon>Chlorophyta</taxon>
        <taxon>core chlorophytes</taxon>
        <taxon>Trebouxiophyceae</taxon>
        <taxon>Trebouxiophyceae incertae sedis</taxon>
        <taxon>Coccomyxaceae</taxon>
        <taxon>Coccomyxa</taxon>
    </lineage>
</organism>
<evidence type="ECO:0000259" key="3">
    <source>
        <dbReference type="PROSITE" id="PS50240"/>
    </source>
</evidence>
<dbReference type="InterPro" id="IPR001254">
    <property type="entry name" value="Trypsin_dom"/>
</dbReference>
<dbReference type="InterPro" id="IPR051333">
    <property type="entry name" value="CLIP_Serine_Protease"/>
</dbReference>
<dbReference type="PROSITE" id="PS50240">
    <property type="entry name" value="TRYPSIN_DOM"/>
    <property type="match status" value="1"/>
</dbReference>
<proteinExistence type="predicted"/>
<dbReference type="InterPro" id="IPR001314">
    <property type="entry name" value="Peptidase_S1A"/>
</dbReference>
<comment type="caution">
    <text evidence="4">The sequence shown here is derived from an EMBL/GenBank/DDBJ whole genome shotgun (WGS) entry which is preliminary data.</text>
</comment>
<evidence type="ECO:0000256" key="1">
    <source>
        <dbReference type="ARBA" id="ARBA00023157"/>
    </source>
</evidence>
<keyword evidence="2" id="KW-0732">Signal</keyword>
<gene>
    <name evidence="4" type="primary">g11994</name>
    <name evidence="4" type="ORF">VP750_LOCUS10704</name>
</gene>
<dbReference type="InterPro" id="IPR043504">
    <property type="entry name" value="Peptidase_S1_PA_chymotrypsin"/>
</dbReference>
<accession>A0ABP1GDL9</accession>
<name>A0ABP1GDL9_9CHLO</name>
<dbReference type="InterPro" id="IPR009003">
    <property type="entry name" value="Peptidase_S1_PA"/>
</dbReference>
<dbReference type="Proteomes" id="UP001497392">
    <property type="component" value="Unassembled WGS sequence"/>
</dbReference>
<dbReference type="PRINTS" id="PR00722">
    <property type="entry name" value="CHYMOTRYPSIN"/>
</dbReference>
<dbReference type="Gene3D" id="2.40.10.10">
    <property type="entry name" value="Trypsin-like serine proteases"/>
    <property type="match status" value="1"/>
</dbReference>
<feature type="domain" description="Peptidase S1" evidence="3">
    <location>
        <begin position="11"/>
        <end position="300"/>
    </location>
</feature>
<feature type="signal peptide" evidence="2">
    <location>
        <begin position="1"/>
        <end position="16"/>
    </location>
</feature>
<dbReference type="PANTHER" id="PTHR24260:SF132">
    <property type="entry name" value="PEPTIDASE S1 DOMAIN-CONTAINING PROTEIN"/>
    <property type="match status" value="1"/>
</dbReference>
<keyword evidence="1" id="KW-1015">Disulfide bond</keyword>
<protein>
    <submittedName>
        <fullName evidence="4">G11994 protein</fullName>
    </submittedName>
</protein>
<reference evidence="4 5" key="1">
    <citation type="submission" date="2024-06" db="EMBL/GenBank/DDBJ databases">
        <authorList>
            <person name="Kraege A."/>
            <person name="Thomma B."/>
        </authorList>
    </citation>
    <scope>NUCLEOTIDE SEQUENCE [LARGE SCALE GENOMIC DNA]</scope>
</reference>
<evidence type="ECO:0000313" key="4">
    <source>
        <dbReference type="EMBL" id="CAL5228798.1"/>
    </source>
</evidence>
<dbReference type="EMBL" id="CAXHTA020000019">
    <property type="protein sequence ID" value="CAL5228798.1"/>
    <property type="molecule type" value="Genomic_DNA"/>
</dbReference>
<sequence length="479" mass="50907">MASLLALLLVIVQASADTRVADTQPYEINALRAQNGSFNYVARVHANPSSSCTGTLISPHLVLTSAHCFGGFGSTATTPGLSTLLVKNTSVQFGYDVDELHTAFASPSTAVATHPYYGLDGLRYDIAVIRIDTSSLPFPPTPVAHLATGPIADADYGKTVTSIGWGRTSFYSQILTTFLRDVNLTLSSPSEKVCQGYDPADSELLQDSTGFCMVGAVPSPSKIGTLPPPTNPDLRRGICYGDSGGPVILPGSDAGNDTLIGINSYLLTNATGDVLCGDPSLGEVATSVGAYSAFLKATLREFEDGEPPLVNITSLNISHVDYGRHGLESTGQVSFLASMDVTTNYLMVRNALYDGSVLAQQPGMALRTYSLSRNVSTLVPFRLCDFDASSFTFTFRVSNVQVVSEYNFDLLDSHIQVETSFRVFFRPFGELHYSTEVAEVSTKYLQEALSAAAHGVAGPFDSEGAVPQLPLSSLGGQLT</sequence>
<dbReference type="PROSITE" id="PS00135">
    <property type="entry name" value="TRYPSIN_SER"/>
    <property type="match status" value="1"/>
</dbReference>
<dbReference type="SMART" id="SM00020">
    <property type="entry name" value="Tryp_SPc"/>
    <property type="match status" value="1"/>
</dbReference>
<keyword evidence="5" id="KW-1185">Reference proteome</keyword>
<evidence type="ECO:0000313" key="5">
    <source>
        <dbReference type="Proteomes" id="UP001497392"/>
    </source>
</evidence>
<evidence type="ECO:0000256" key="2">
    <source>
        <dbReference type="SAM" id="SignalP"/>
    </source>
</evidence>
<dbReference type="InterPro" id="IPR033116">
    <property type="entry name" value="TRYPSIN_SER"/>
</dbReference>
<feature type="chain" id="PRO_5046376587" evidence="2">
    <location>
        <begin position="17"/>
        <end position="479"/>
    </location>
</feature>
<dbReference type="Pfam" id="PF00089">
    <property type="entry name" value="Trypsin"/>
    <property type="match status" value="1"/>
</dbReference>